<accession>A0AAV4G1A8</accession>
<dbReference type="EMBL" id="BMAT01011802">
    <property type="protein sequence ID" value="GFR79492.1"/>
    <property type="molecule type" value="Genomic_DNA"/>
</dbReference>
<dbReference type="AlphaFoldDB" id="A0AAV4G1A8"/>
<evidence type="ECO:0000313" key="1">
    <source>
        <dbReference type="EMBL" id="GFR79492.1"/>
    </source>
</evidence>
<gene>
    <name evidence="1" type="ORF">ElyMa_005876600</name>
</gene>
<evidence type="ECO:0000313" key="2">
    <source>
        <dbReference type="Proteomes" id="UP000762676"/>
    </source>
</evidence>
<keyword evidence="2" id="KW-1185">Reference proteome</keyword>
<organism evidence="1 2">
    <name type="scientific">Elysia marginata</name>
    <dbReference type="NCBI Taxonomy" id="1093978"/>
    <lineage>
        <taxon>Eukaryota</taxon>
        <taxon>Metazoa</taxon>
        <taxon>Spiralia</taxon>
        <taxon>Lophotrochozoa</taxon>
        <taxon>Mollusca</taxon>
        <taxon>Gastropoda</taxon>
        <taxon>Heterobranchia</taxon>
        <taxon>Euthyneura</taxon>
        <taxon>Panpulmonata</taxon>
        <taxon>Sacoglossa</taxon>
        <taxon>Placobranchoidea</taxon>
        <taxon>Plakobranchidae</taxon>
        <taxon>Elysia</taxon>
    </lineage>
</organism>
<protein>
    <submittedName>
        <fullName evidence="1">Uncharacterized protein</fullName>
    </submittedName>
</protein>
<reference evidence="1 2" key="1">
    <citation type="journal article" date="2021" name="Elife">
        <title>Chloroplast acquisition without the gene transfer in kleptoplastic sea slugs, Plakobranchus ocellatus.</title>
        <authorList>
            <person name="Maeda T."/>
            <person name="Takahashi S."/>
            <person name="Yoshida T."/>
            <person name="Shimamura S."/>
            <person name="Takaki Y."/>
            <person name="Nagai Y."/>
            <person name="Toyoda A."/>
            <person name="Suzuki Y."/>
            <person name="Arimoto A."/>
            <person name="Ishii H."/>
            <person name="Satoh N."/>
            <person name="Nishiyama T."/>
            <person name="Hasebe M."/>
            <person name="Maruyama T."/>
            <person name="Minagawa J."/>
            <person name="Obokata J."/>
            <person name="Shigenobu S."/>
        </authorList>
    </citation>
    <scope>NUCLEOTIDE SEQUENCE [LARGE SCALE GENOMIC DNA]</scope>
</reference>
<name>A0AAV4G1A8_9GAST</name>
<dbReference type="Proteomes" id="UP000762676">
    <property type="component" value="Unassembled WGS sequence"/>
</dbReference>
<proteinExistence type="predicted"/>
<comment type="caution">
    <text evidence="1">The sequence shown here is derived from an EMBL/GenBank/DDBJ whole genome shotgun (WGS) entry which is preliminary data.</text>
</comment>
<sequence length="95" mass="11190">MTMPNALFVPKVTRSLAIVKERKQKLADSIMAKFVCYPVAGSSCQELEFKWHVMSRDGWLRVTLHQFHTREVWKKNLIGRRYFDLRAEALVDSFM</sequence>